<keyword evidence="2" id="KW-0521">NADP</keyword>
<dbReference type="PIRSF" id="PIRSF000193">
    <property type="entry name" value="Pyrrol-5-carb_rd"/>
    <property type="match status" value="1"/>
</dbReference>
<evidence type="ECO:0000313" key="5">
    <source>
        <dbReference type="EMBL" id="ATZ59586.1"/>
    </source>
</evidence>
<name>A0A2H4U652_METSM</name>
<dbReference type="PANTHER" id="PTHR11645">
    <property type="entry name" value="PYRROLINE-5-CARBOXYLATE REDUCTASE"/>
    <property type="match status" value="1"/>
</dbReference>
<evidence type="ECO:0000259" key="3">
    <source>
        <dbReference type="Pfam" id="PF03807"/>
    </source>
</evidence>
<dbReference type="GO" id="GO:0055129">
    <property type="term" value="P:L-proline biosynthetic process"/>
    <property type="evidence" value="ECO:0007669"/>
    <property type="project" value="TreeGrafter"/>
</dbReference>
<dbReference type="SUPFAM" id="SSF48179">
    <property type="entry name" value="6-phosphogluconate dehydrogenase C-terminal domain-like"/>
    <property type="match status" value="1"/>
</dbReference>
<dbReference type="RefSeq" id="WP_100815388.1">
    <property type="nucleotide sequence ID" value="NZ_CP017803.1"/>
</dbReference>
<dbReference type="Proteomes" id="UP000232133">
    <property type="component" value="Chromosome"/>
</dbReference>
<evidence type="ECO:0000256" key="1">
    <source>
        <dbReference type="ARBA" id="ARBA00005525"/>
    </source>
</evidence>
<evidence type="ECO:0000256" key="2">
    <source>
        <dbReference type="PIRSR" id="PIRSR000193-1"/>
    </source>
</evidence>
<dbReference type="EMBL" id="CP017803">
    <property type="protein sequence ID" value="ATZ59586.1"/>
    <property type="molecule type" value="Genomic_DNA"/>
</dbReference>
<dbReference type="PANTHER" id="PTHR11645:SF53">
    <property type="entry name" value="PYRROLINE-5-CARBOXYLATE REDUCTASE 3"/>
    <property type="match status" value="1"/>
</dbReference>
<dbReference type="GO" id="GO:0004735">
    <property type="term" value="F:pyrroline-5-carboxylate reductase activity"/>
    <property type="evidence" value="ECO:0007669"/>
    <property type="project" value="InterPro"/>
</dbReference>
<dbReference type="InterPro" id="IPR029036">
    <property type="entry name" value="P5CR_dimer"/>
</dbReference>
<dbReference type="Gene3D" id="3.40.50.720">
    <property type="entry name" value="NAD(P)-binding Rossmann-like Domain"/>
    <property type="match status" value="1"/>
</dbReference>
<sequence>MNLGIIGYGNIGELLSQNIISHDFCNLNKLYIANRTLSKINHLKDIDPRISITDDNIEVAKNCEKIIISVKTPDLANVLDPLKPHITKNTQIIHTCAGTDLEFKDCGLSCVIPTISSTYDEDNPKKGVSIIMHDENVSGENREFVEKLFSKFSQIKVVDSPMDLEIATIAASCMPAFIALSLDLFAGELEEKCNLSKEETFKILAETLNSTAYILKEDIYSPDELINKVATKNGITQKGLDVLDKDLPDIYKRLISKLL</sequence>
<dbReference type="InterPro" id="IPR036291">
    <property type="entry name" value="NAD(P)-bd_dom_sf"/>
</dbReference>
<dbReference type="InterPro" id="IPR053790">
    <property type="entry name" value="P5CR-like_CS"/>
</dbReference>
<dbReference type="GeneID" id="35118454"/>
<dbReference type="AlphaFoldDB" id="A0A2H4U652"/>
<comment type="similarity">
    <text evidence="1">Belongs to the pyrroline-5-carboxylate reductase family.</text>
</comment>
<gene>
    <name evidence="5" type="ORF">BK798_03715</name>
</gene>
<feature type="domain" description="Pyrroline-5-carboxylate reductase dimerisation" evidence="4">
    <location>
        <begin position="164"/>
        <end position="254"/>
    </location>
</feature>
<dbReference type="InterPro" id="IPR000304">
    <property type="entry name" value="Pyrroline-COOH_reductase"/>
</dbReference>
<dbReference type="Pfam" id="PF14748">
    <property type="entry name" value="P5CR_dimer"/>
    <property type="match status" value="1"/>
</dbReference>
<dbReference type="Pfam" id="PF03807">
    <property type="entry name" value="F420_oxidored"/>
    <property type="match status" value="1"/>
</dbReference>
<proteinExistence type="inferred from homology"/>
<protein>
    <submittedName>
        <fullName evidence="5">Pyrroline-5-carboxylate reductase</fullName>
    </submittedName>
</protein>
<dbReference type="InterPro" id="IPR028939">
    <property type="entry name" value="P5C_Rdtase_cat_N"/>
</dbReference>
<dbReference type="PROSITE" id="PS00521">
    <property type="entry name" value="P5CR"/>
    <property type="match status" value="1"/>
</dbReference>
<feature type="domain" description="Pyrroline-5-carboxylate reductase catalytic N-terminal" evidence="3">
    <location>
        <begin position="3"/>
        <end position="97"/>
    </location>
</feature>
<accession>A0A2H4U652</accession>
<dbReference type="SUPFAM" id="SSF51735">
    <property type="entry name" value="NAD(P)-binding Rossmann-fold domains"/>
    <property type="match status" value="1"/>
</dbReference>
<reference evidence="5 6" key="1">
    <citation type="submission" date="2016-10" db="EMBL/GenBank/DDBJ databases">
        <authorList>
            <person name="Varghese N."/>
        </authorList>
    </citation>
    <scope>NUCLEOTIDE SEQUENCE [LARGE SCALE GENOMIC DNA]</scope>
    <source>
        <strain evidence="5 6">KB11</strain>
    </source>
</reference>
<evidence type="ECO:0000259" key="4">
    <source>
        <dbReference type="Pfam" id="PF14748"/>
    </source>
</evidence>
<feature type="binding site" evidence="2">
    <location>
        <position position="56"/>
    </location>
    <ligand>
        <name>NADPH</name>
        <dbReference type="ChEBI" id="CHEBI:57783"/>
    </ligand>
</feature>
<evidence type="ECO:0000313" key="6">
    <source>
        <dbReference type="Proteomes" id="UP000232133"/>
    </source>
</evidence>
<dbReference type="Gene3D" id="1.10.3730.10">
    <property type="entry name" value="ProC C-terminal domain-like"/>
    <property type="match status" value="1"/>
</dbReference>
<organism evidence="5 6">
    <name type="scientific">Methanobrevibacter smithii</name>
    <dbReference type="NCBI Taxonomy" id="2173"/>
    <lineage>
        <taxon>Archaea</taxon>
        <taxon>Methanobacteriati</taxon>
        <taxon>Methanobacteriota</taxon>
        <taxon>Methanomada group</taxon>
        <taxon>Methanobacteria</taxon>
        <taxon>Methanobacteriales</taxon>
        <taxon>Methanobacteriaceae</taxon>
        <taxon>Methanobrevibacter</taxon>
    </lineage>
</organism>
<dbReference type="InterPro" id="IPR008927">
    <property type="entry name" value="6-PGluconate_DH-like_C_sf"/>
</dbReference>